<keyword evidence="2" id="KW-0949">S-adenosyl-L-methionine</keyword>
<dbReference type="AlphaFoldDB" id="A0A813G770"/>
<dbReference type="Gene3D" id="1.25.40.20">
    <property type="entry name" value="Ankyrin repeat-containing domain"/>
    <property type="match status" value="1"/>
</dbReference>
<dbReference type="InterPro" id="IPR029063">
    <property type="entry name" value="SAM-dependent_MTases_sf"/>
</dbReference>
<dbReference type="OrthoDB" id="263283at2759"/>
<dbReference type="GO" id="GO:0006400">
    <property type="term" value="P:tRNA modification"/>
    <property type="evidence" value="ECO:0007669"/>
    <property type="project" value="UniProtKB-ARBA"/>
</dbReference>
<dbReference type="PANTHER" id="PTHR24123">
    <property type="entry name" value="ANKYRIN REPEAT-CONTAINING"/>
    <property type="match status" value="1"/>
</dbReference>
<dbReference type="InterPro" id="IPR002110">
    <property type="entry name" value="Ankyrin_rpt"/>
</dbReference>
<dbReference type="InterPro" id="IPR056743">
    <property type="entry name" value="TRM5-TYW2-like_MTfase"/>
</dbReference>
<dbReference type="InterPro" id="IPR051165">
    <property type="entry name" value="Multifunctional_ANK_Repeat"/>
</dbReference>
<evidence type="ECO:0000256" key="5">
    <source>
        <dbReference type="PROSITE-ProRule" id="PRU00023"/>
    </source>
</evidence>
<feature type="repeat" description="ANK" evidence="5">
    <location>
        <begin position="517"/>
        <end position="552"/>
    </location>
</feature>
<sequence length="864" mass="91520">MVAEVVDLEQELAKQDVQNSCQEQVPEEDLRQHLPQFIEPQETSPKAKYAESVEGEAEGSAQQLPEPVFELDETASKHLVQEHALEEDQSSSRVLTGGSSGSSGSNRMPGISVEPEPEEEEEEEEEVPAEALSEAEEEPEQEVTTSYEFFAWLRLREAETPAPPAEEARPACGQMPAVSVAAVPLTDLADVLETTVAEPPPCSRHRHTVAESVGVGVTEFPEAQFAKEPGTTDQSAVGTWLPTVGSAGASEAQALEVPAVKLVESAGSESRAFVGLPEAEEGEAHEKQREPDIPTETAGELLESTFEVEAPESARTLETESVLIEKGPTQEHELLHAQVAAKQVLVPVEPTPEEVPAPPSVKLQVPAPVEAKAQEAAVGVHGLEVPKARAVKFFSAKSSALECVPEDGDEQAASPDAVVRKAAPLPLHLAASKGSAAEVEELLQSRAEAGASCPKGITPLHVAAQHGHVTVLKALLAAGAQLRVHCTTRCCAAQAGCHESVSLLIAARANAAAVASDGATALHGAARQGPAGHLEVVAALLAAGARPSIDRRRRALSFAPGGRWISSGTAACKLPKFSVIGDIGVLAPGADAAQANSVLAPQPQSRTGRVRVVAAKEAPCSGRHRVPRFRVLAGEDRLETTHVESGRRLRLHLGECFFNPRLQSERQRVCRLVQPRERILVLFSGAGVWPVLLAAHRPCAEVIAVEVNERAHAYALENVKENGVQGSVICLLADAAALRSLELGTFDRVLAPRPFCNQSAEVLSALPEVVRLGGHLHIYGFAKSAELAAATRLLAAEAPRGSKGLVVPEELSASSAASSDLTQLLGLENHGFYLQHLALCPRNAIGRSDGQSIYRVVLDMMRQA</sequence>
<dbReference type="Pfam" id="PF02475">
    <property type="entry name" value="TRM5-TYW2_MTfase"/>
    <property type="match status" value="1"/>
</dbReference>
<evidence type="ECO:0000313" key="9">
    <source>
        <dbReference type="Proteomes" id="UP000654075"/>
    </source>
</evidence>
<dbReference type="Proteomes" id="UP000654075">
    <property type="component" value="Unassembled WGS sequence"/>
</dbReference>
<feature type="repeat" description="ANK" evidence="5">
    <location>
        <begin position="455"/>
        <end position="487"/>
    </location>
</feature>
<evidence type="ECO:0000259" key="7">
    <source>
        <dbReference type="PROSITE" id="PS51684"/>
    </source>
</evidence>
<gene>
    <name evidence="8" type="ORF">PGLA1383_LOCUS39963</name>
</gene>
<feature type="region of interest" description="Disordered" evidence="6">
    <location>
        <begin position="14"/>
        <end position="144"/>
    </location>
</feature>
<reference evidence="8" key="1">
    <citation type="submission" date="2021-02" db="EMBL/GenBank/DDBJ databases">
        <authorList>
            <person name="Dougan E. K."/>
            <person name="Rhodes N."/>
            <person name="Thang M."/>
            <person name="Chan C."/>
        </authorList>
    </citation>
    <scope>NUCLEOTIDE SEQUENCE</scope>
</reference>
<dbReference type="InterPro" id="IPR036770">
    <property type="entry name" value="Ankyrin_rpt-contain_sf"/>
</dbReference>
<protein>
    <recommendedName>
        <fullName evidence="7">SAM-dependent methyltransferase TRM5/TYW2-type domain-containing protein</fullName>
    </recommendedName>
</protein>
<dbReference type="SUPFAM" id="SSF53335">
    <property type="entry name" value="S-adenosyl-L-methionine-dependent methyltransferases"/>
    <property type="match status" value="1"/>
</dbReference>
<keyword evidence="3" id="KW-0677">Repeat</keyword>
<keyword evidence="4 5" id="KW-0040">ANK repeat</keyword>
<evidence type="ECO:0000256" key="6">
    <source>
        <dbReference type="SAM" id="MobiDB-lite"/>
    </source>
</evidence>
<dbReference type="PROSITE" id="PS50297">
    <property type="entry name" value="ANK_REP_REGION"/>
    <property type="match status" value="2"/>
</dbReference>
<keyword evidence="9" id="KW-1185">Reference proteome</keyword>
<dbReference type="Pfam" id="PF00023">
    <property type="entry name" value="Ank"/>
    <property type="match status" value="1"/>
</dbReference>
<evidence type="ECO:0000256" key="2">
    <source>
        <dbReference type="ARBA" id="ARBA00022691"/>
    </source>
</evidence>
<evidence type="ECO:0000313" key="8">
    <source>
        <dbReference type="EMBL" id="CAE8622521.1"/>
    </source>
</evidence>
<accession>A0A813G770</accession>
<dbReference type="PROSITE" id="PS51684">
    <property type="entry name" value="SAM_MT_TRM5_TYW2"/>
    <property type="match status" value="1"/>
</dbReference>
<evidence type="ECO:0000256" key="4">
    <source>
        <dbReference type="ARBA" id="ARBA00023043"/>
    </source>
</evidence>
<dbReference type="PANTHER" id="PTHR24123:SF33">
    <property type="entry name" value="PROTEIN HOS4"/>
    <property type="match status" value="1"/>
</dbReference>
<dbReference type="CDD" id="cd02440">
    <property type="entry name" value="AdoMet_MTases"/>
    <property type="match status" value="1"/>
</dbReference>
<evidence type="ECO:0000256" key="1">
    <source>
        <dbReference type="ARBA" id="ARBA00022679"/>
    </source>
</evidence>
<name>A0A813G770_POLGL</name>
<keyword evidence="1" id="KW-0808">Transferase</keyword>
<feature type="compositionally biased region" description="Low complexity" evidence="6">
    <location>
        <begin position="91"/>
        <end position="105"/>
    </location>
</feature>
<dbReference type="Gene3D" id="3.40.50.150">
    <property type="entry name" value="Vaccinia Virus protein VP39"/>
    <property type="match status" value="1"/>
</dbReference>
<dbReference type="InterPro" id="IPR030382">
    <property type="entry name" value="MeTrfase_TRM5/TYW2"/>
</dbReference>
<feature type="compositionally biased region" description="Basic and acidic residues" evidence="6">
    <location>
        <begin position="74"/>
        <end position="86"/>
    </location>
</feature>
<proteinExistence type="predicted"/>
<dbReference type="GO" id="GO:0016740">
    <property type="term" value="F:transferase activity"/>
    <property type="evidence" value="ECO:0007669"/>
    <property type="project" value="UniProtKB-KW"/>
</dbReference>
<organism evidence="8 9">
    <name type="scientific">Polarella glacialis</name>
    <name type="common">Dinoflagellate</name>
    <dbReference type="NCBI Taxonomy" id="89957"/>
    <lineage>
        <taxon>Eukaryota</taxon>
        <taxon>Sar</taxon>
        <taxon>Alveolata</taxon>
        <taxon>Dinophyceae</taxon>
        <taxon>Suessiales</taxon>
        <taxon>Suessiaceae</taxon>
        <taxon>Polarella</taxon>
    </lineage>
</organism>
<dbReference type="SMART" id="SM00248">
    <property type="entry name" value="ANK"/>
    <property type="match status" value="3"/>
</dbReference>
<dbReference type="Pfam" id="PF12796">
    <property type="entry name" value="Ank_2"/>
    <property type="match status" value="1"/>
</dbReference>
<evidence type="ECO:0000256" key="3">
    <source>
        <dbReference type="ARBA" id="ARBA00022737"/>
    </source>
</evidence>
<dbReference type="PROSITE" id="PS50088">
    <property type="entry name" value="ANK_REPEAT"/>
    <property type="match status" value="2"/>
</dbReference>
<comment type="caution">
    <text evidence="8">The sequence shown here is derived from an EMBL/GenBank/DDBJ whole genome shotgun (WGS) entry which is preliminary data.</text>
</comment>
<feature type="compositionally biased region" description="Acidic residues" evidence="6">
    <location>
        <begin position="115"/>
        <end position="141"/>
    </location>
</feature>
<dbReference type="SUPFAM" id="SSF48403">
    <property type="entry name" value="Ankyrin repeat"/>
    <property type="match status" value="1"/>
</dbReference>
<dbReference type="EMBL" id="CAJNNV010027994">
    <property type="protein sequence ID" value="CAE8622521.1"/>
    <property type="molecule type" value="Genomic_DNA"/>
</dbReference>
<feature type="domain" description="SAM-dependent methyltransferase TRM5/TYW2-type" evidence="7">
    <location>
        <begin position="577"/>
        <end position="864"/>
    </location>
</feature>